<dbReference type="PANTHER" id="PTHR23130:SF159">
    <property type="entry name" value="OS08G0335600 PROTEIN"/>
    <property type="match status" value="1"/>
</dbReference>
<evidence type="ECO:0000256" key="5">
    <source>
        <dbReference type="ARBA" id="ARBA00023136"/>
    </source>
</evidence>
<feature type="region of interest" description="Disordered" evidence="6">
    <location>
        <begin position="166"/>
        <end position="188"/>
    </location>
</feature>
<keyword evidence="4" id="KW-0249">Electron transport</keyword>
<evidence type="ECO:0000313" key="12">
    <source>
        <dbReference type="Proteomes" id="UP000583929"/>
    </source>
</evidence>
<keyword evidence="5" id="KW-0472">Membrane</keyword>
<feature type="compositionally biased region" description="Polar residues" evidence="6">
    <location>
        <begin position="166"/>
        <end position="181"/>
    </location>
</feature>
<keyword evidence="12" id="KW-1185">Reference proteome</keyword>
<dbReference type="GO" id="GO:0016020">
    <property type="term" value="C:membrane"/>
    <property type="evidence" value="ECO:0007669"/>
    <property type="project" value="UniProtKB-SubCell"/>
</dbReference>
<feature type="chain" id="PRO_5033593844" description="DOMON domain-containing protein" evidence="7">
    <location>
        <begin position="24"/>
        <end position="188"/>
    </location>
</feature>
<dbReference type="Proteomes" id="UP000583929">
    <property type="component" value="Unassembled WGS sequence"/>
</dbReference>
<keyword evidence="2" id="KW-0813">Transport</keyword>
<dbReference type="Proteomes" id="UP000525078">
    <property type="component" value="Unassembled WGS sequence"/>
</dbReference>
<keyword evidence="3 7" id="KW-0732">Signal</keyword>
<evidence type="ECO:0000256" key="6">
    <source>
        <dbReference type="SAM" id="MobiDB-lite"/>
    </source>
</evidence>
<evidence type="ECO:0000256" key="4">
    <source>
        <dbReference type="ARBA" id="ARBA00022982"/>
    </source>
</evidence>
<dbReference type="AlphaFoldDB" id="A0A7J6HMC4"/>
<evidence type="ECO:0000313" key="9">
    <source>
        <dbReference type="EMBL" id="KAF4359346.1"/>
    </source>
</evidence>
<dbReference type="EMBL" id="JAATIQ010000036">
    <property type="protein sequence ID" value="KAF4396412.1"/>
    <property type="molecule type" value="Genomic_DNA"/>
</dbReference>
<proteinExistence type="predicted"/>
<sequence length="188" mass="20374">MATITRQFLMILLLVPQLLTTLAQTCSNHTFSDNKLFDSCKDLPMLQAHLHWNYIPSTKNVHVAYRAAQESTGWIAWAINPTGKGMVGSQAIVAFQNSNGSMTAYPTAITSYSPSMQPSSLSFQVSNISAEYTKGEMTIFAIVGPLAKETSTNLVWQAGTSVLNDIPQGHSTSGPNVQSMDTVDFHSG</sequence>
<dbReference type="CDD" id="cd09629">
    <property type="entry name" value="DOMON_CIL1_like"/>
    <property type="match status" value="1"/>
</dbReference>
<accession>A0A7J6HMC4</accession>
<feature type="signal peptide" evidence="7">
    <location>
        <begin position="1"/>
        <end position="23"/>
    </location>
</feature>
<dbReference type="PANTHER" id="PTHR23130">
    <property type="entry name" value="CYTOCHROME B561 AND DOMON DOMAIN-CONTAINING PROTEIN"/>
    <property type="match status" value="1"/>
</dbReference>
<feature type="domain" description="DOMON" evidence="8">
    <location>
        <begin position="46"/>
        <end position="159"/>
    </location>
</feature>
<dbReference type="PROSITE" id="PS50836">
    <property type="entry name" value="DOMON"/>
    <property type="match status" value="1"/>
</dbReference>
<dbReference type="Pfam" id="PF04526">
    <property type="entry name" value="DUF568"/>
    <property type="match status" value="1"/>
</dbReference>
<gene>
    <name evidence="9" type="ORF">F8388_021898</name>
    <name evidence="10" type="ORF">G4B88_019212</name>
</gene>
<dbReference type="InterPro" id="IPR045265">
    <property type="entry name" value="AIR12_DOMON"/>
</dbReference>
<dbReference type="EMBL" id="JAATIP010000217">
    <property type="protein sequence ID" value="KAF4359346.1"/>
    <property type="molecule type" value="Genomic_DNA"/>
</dbReference>
<organism evidence="10 12">
    <name type="scientific">Cannabis sativa</name>
    <name type="common">Hemp</name>
    <name type="synonym">Marijuana</name>
    <dbReference type="NCBI Taxonomy" id="3483"/>
    <lineage>
        <taxon>Eukaryota</taxon>
        <taxon>Viridiplantae</taxon>
        <taxon>Streptophyta</taxon>
        <taxon>Embryophyta</taxon>
        <taxon>Tracheophyta</taxon>
        <taxon>Spermatophyta</taxon>
        <taxon>Magnoliopsida</taxon>
        <taxon>eudicotyledons</taxon>
        <taxon>Gunneridae</taxon>
        <taxon>Pentapetalae</taxon>
        <taxon>rosids</taxon>
        <taxon>fabids</taxon>
        <taxon>Rosales</taxon>
        <taxon>Cannabaceae</taxon>
        <taxon>Cannabis</taxon>
    </lineage>
</organism>
<dbReference type="InterPro" id="IPR005018">
    <property type="entry name" value="DOMON_domain"/>
</dbReference>
<evidence type="ECO:0000313" key="10">
    <source>
        <dbReference type="EMBL" id="KAF4396412.1"/>
    </source>
</evidence>
<evidence type="ECO:0000256" key="1">
    <source>
        <dbReference type="ARBA" id="ARBA00004370"/>
    </source>
</evidence>
<name>A0A7J6HMC4_CANSA</name>
<evidence type="ECO:0000313" key="11">
    <source>
        <dbReference type="Proteomes" id="UP000525078"/>
    </source>
</evidence>
<evidence type="ECO:0000259" key="8">
    <source>
        <dbReference type="PROSITE" id="PS50836"/>
    </source>
</evidence>
<evidence type="ECO:0000256" key="2">
    <source>
        <dbReference type="ARBA" id="ARBA00022448"/>
    </source>
</evidence>
<reference evidence="11 12" key="1">
    <citation type="journal article" date="2020" name="bioRxiv">
        <title>Sequence and annotation of 42 cannabis genomes reveals extensive copy number variation in cannabinoid synthesis and pathogen resistance genes.</title>
        <authorList>
            <person name="Mckernan K.J."/>
            <person name="Helbert Y."/>
            <person name="Kane L.T."/>
            <person name="Ebling H."/>
            <person name="Zhang L."/>
            <person name="Liu B."/>
            <person name="Eaton Z."/>
            <person name="Mclaughlin S."/>
            <person name="Kingan S."/>
            <person name="Baybayan P."/>
            <person name="Concepcion G."/>
            <person name="Jordan M."/>
            <person name="Riva A."/>
            <person name="Barbazuk W."/>
            <person name="Harkins T."/>
        </authorList>
    </citation>
    <scope>NUCLEOTIDE SEQUENCE [LARGE SCALE GENOMIC DNA]</scope>
    <source>
        <strain evidence="11 12">cv. Jamaican Lion 4</strain>
        <strain evidence="10">Father</strain>
        <strain evidence="9">Mother</strain>
        <tissue evidence="10">Leaf</tissue>
    </source>
</reference>
<protein>
    <recommendedName>
        <fullName evidence="8">DOMON domain-containing protein</fullName>
    </recommendedName>
</protein>
<evidence type="ECO:0000256" key="3">
    <source>
        <dbReference type="ARBA" id="ARBA00022729"/>
    </source>
</evidence>
<comment type="subcellular location">
    <subcellularLocation>
        <location evidence="1">Membrane</location>
    </subcellularLocation>
</comment>
<comment type="caution">
    <text evidence="10">The sequence shown here is derived from an EMBL/GenBank/DDBJ whole genome shotgun (WGS) entry which is preliminary data.</text>
</comment>
<evidence type="ECO:0000256" key="7">
    <source>
        <dbReference type="SAM" id="SignalP"/>
    </source>
</evidence>